<reference evidence="2" key="1">
    <citation type="submission" date="2020-05" db="EMBL/GenBank/DDBJ databases">
        <authorList>
            <person name="Chiriac C."/>
            <person name="Salcher M."/>
            <person name="Ghai R."/>
            <person name="Kavagutti S V."/>
        </authorList>
    </citation>
    <scope>NUCLEOTIDE SEQUENCE</scope>
</reference>
<protein>
    <submittedName>
        <fullName evidence="2">Unannotated protein</fullName>
    </submittedName>
</protein>
<dbReference type="SUPFAM" id="SSF82153">
    <property type="entry name" value="FAS1 domain"/>
    <property type="match status" value="1"/>
</dbReference>
<sequence>MIKRALAALAVTAAAATVVAAVPAGASGKVDPKTLSIADVLLADDAGSGQANVLDRNWRDYDLVTAAVLAVGANDLVPAAANKGASLTVLAPNDQAFRLLAQDLTKKRYRTEQQVLDALLAVEAGAPGTIKTVLTYHIVPAKLGPAAVLASDNVAVTTLGGGTFTVDVINKKTAFVQFVDGDPNARNPFLNKINVGGGELANGYIHGIDRVLRPIDL</sequence>
<dbReference type="GO" id="GO:0030198">
    <property type="term" value="P:extracellular matrix organization"/>
    <property type="evidence" value="ECO:0007669"/>
    <property type="project" value="TreeGrafter"/>
</dbReference>
<name>A0A6J6BZS2_9ZZZZ</name>
<dbReference type="PANTHER" id="PTHR10900:SF77">
    <property type="entry name" value="FI19380P1"/>
    <property type="match status" value="1"/>
</dbReference>
<dbReference type="GO" id="GO:0005615">
    <property type="term" value="C:extracellular space"/>
    <property type="evidence" value="ECO:0007669"/>
    <property type="project" value="TreeGrafter"/>
</dbReference>
<dbReference type="InterPro" id="IPR050904">
    <property type="entry name" value="Adhesion/Biosynth-related"/>
</dbReference>
<dbReference type="SMART" id="SM00554">
    <property type="entry name" value="FAS1"/>
    <property type="match status" value="1"/>
</dbReference>
<evidence type="ECO:0000313" key="2">
    <source>
        <dbReference type="EMBL" id="CAB4544257.1"/>
    </source>
</evidence>
<dbReference type="Pfam" id="PF02469">
    <property type="entry name" value="Fasciclin"/>
    <property type="match status" value="1"/>
</dbReference>
<dbReference type="Gene3D" id="2.30.180.10">
    <property type="entry name" value="FAS1 domain"/>
    <property type="match status" value="1"/>
</dbReference>
<gene>
    <name evidence="2" type="ORF">UFOPK1493_00533</name>
</gene>
<dbReference type="InterPro" id="IPR036378">
    <property type="entry name" value="FAS1_dom_sf"/>
</dbReference>
<organism evidence="2">
    <name type="scientific">freshwater metagenome</name>
    <dbReference type="NCBI Taxonomy" id="449393"/>
    <lineage>
        <taxon>unclassified sequences</taxon>
        <taxon>metagenomes</taxon>
        <taxon>ecological metagenomes</taxon>
    </lineage>
</organism>
<dbReference type="AlphaFoldDB" id="A0A6J6BZS2"/>
<dbReference type="GO" id="GO:0007155">
    <property type="term" value="P:cell adhesion"/>
    <property type="evidence" value="ECO:0007669"/>
    <property type="project" value="TreeGrafter"/>
</dbReference>
<dbReference type="GO" id="GO:0050839">
    <property type="term" value="F:cell adhesion molecule binding"/>
    <property type="evidence" value="ECO:0007669"/>
    <property type="project" value="TreeGrafter"/>
</dbReference>
<dbReference type="GO" id="GO:0031012">
    <property type="term" value="C:extracellular matrix"/>
    <property type="evidence" value="ECO:0007669"/>
    <property type="project" value="TreeGrafter"/>
</dbReference>
<dbReference type="EMBL" id="CAEZSR010000011">
    <property type="protein sequence ID" value="CAB4544257.1"/>
    <property type="molecule type" value="Genomic_DNA"/>
</dbReference>
<accession>A0A6J6BZS2</accession>
<evidence type="ECO:0000259" key="1">
    <source>
        <dbReference type="PROSITE" id="PS50213"/>
    </source>
</evidence>
<dbReference type="InterPro" id="IPR000782">
    <property type="entry name" value="FAS1_domain"/>
</dbReference>
<dbReference type="PANTHER" id="PTHR10900">
    <property type="entry name" value="PERIOSTIN-RELATED"/>
    <property type="match status" value="1"/>
</dbReference>
<feature type="domain" description="FAS1" evidence="1">
    <location>
        <begin position="50"/>
        <end position="212"/>
    </location>
</feature>
<proteinExistence type="predicted"/>
<dbReference type="PROSITE" id="PS50213">
    <property type="entry name" value="FAS1"/>
    <property type="match status" value="1"/>
</dbReference>